<sequence length="1071" mass="124442">MANKFNVSTNIIRDTGRELKYIPTPNAIRISNQISSDFKTGIRSFNIIGSYGTGKSSFLWAFEQTLKENKSYFGLNMLTNPKVEFIKIIGDYKSLKESFADFFEIKSNRNITENIFSEIYNHYYELGEKNPLLFIVVDEFGKFLEYASHNEPEKELYFIQQLAEFVNNSDNNIVLLTTVHQNFDAYAIHLESSQRQEWAKVKGRFKEITFNEPVEQLLMLASEYIEEKESTKRNERTIDELVNLLTRSKAFKVNEDYIKRIARRLYPLDAVSAYILTLSLQKYGQNERSLFSFLESTDHTGLYQHSILNDNFYSIAEVYDFLTYNYFSFLNSRYNPDFGAWKGIRTSIERIGSLFDGNLSDYERLVKTVGLLSINAQTGSYITRDFLITYAEKSLGIKSADKLIEDLELKKVILYRNYSNRYILFEGTDLDIPTALYEAGNKIDDITDVVTLLNKNYSLLPVLAKRAMFETGTPRLFEYKISSEPIPTKPEGDVDGYINLVFNERNILSDIKKFSEKNEEAILYCYYLNSKDIKELLFEIEKTRKVIEENSDDQVAVTELKNIVLHQRNLLNHKILNSFFGDKASVIWVFKGEQKVLKSQREFNAFLSEICQKVYDKTPYFNNELVNKHKISSSIHTAKRNYFRALANDWDVPHLGFPKDKFPPEKTIYLSLLENNGIKLCDDNSSSLIEPHNENGFYDLWEASMEFLNSAKLSKRNVSEFIDTLSNKPFKLKQGFIDFWVPTFLFIKRDEYALFNENIYTPTINEDILELIAKVPKDFEIKSFALEGVKLDIFNSYRKFLNVEANNGGNAQTFIETIKPFLVFYRALPQYSKTTKRLSKESIAIREAIANSKDPEQSFFEDFPTALGYSVAKIQKDRAELQNFITQLQDSIKEIRNCFDELVNRFDSFLQERYWGEPTSFEEYKVNFQNRYKGLHRHLLLNAQKSFVQRIDSQIEDKKAWLSSLAQSLTGKSLEKFNDEDELLLYDKFADMILALDSLNKISKTKFDENKEIALDIKINSFAEGMKNTVIRLPKGKNEEVQSLEKKIRELLSKDKSIDLAALTAVLKDLL</sequence>
<dbReference type="InterPro" id="IPR027417">
    <property type="entry name" value="P-loop_NTPase"/>
</dbReference>
<keyword evidence="2" id="KW-1185">Reference proteome</keyword>
<accession>A0ABV5CG19</accession>
<evidence type="ECO:0000313" key="2">
    <source>
        <dbReference type="Proteomes" id="UP001580928"/>
    </source>
</evidence>
<evidence type="ECO:0008006" key="3">
    <source>
        <dbReference type="Google" id="ProtNLM"/>
    </source>
</evidence>
<reference evidence="1 2" key="1">
    <citation type="submission" date="2024-04" db="EMBL/GenBank/DDBJ databases">
        <title>Albibacterium profundi sp. nov., isolated from sediment of the Challenger Deep of Mariana Trench.</title>
        <authorList>
            <person name="Wang Y."/>
        </authorList>
    </citation>
    <scope>NUCLEOTIDE SEQUENCE [LARGE SCALE GENOMIC DNA]</scope>
    <source>
        <strain evidence="1 2">RHL897</strain>
    </source>
</reference>
<dbReference type="Proteomes" id="UP001580928">
    <property type="component" value="Unassembled WGS sequence"/>
</dbReference>
<name>A0ABV5CG19_9SPHI</name>
<evidence type="ECO:0000313" key="1">
    <source>
        <dbReference type="EMBL" id="MFB5946399.1"/>
    </source>
</evidence>
<dbReference type="SUPFAM" id="SSF52540">
    <property type="entry name" value="P-loop containing nucleoside triphosphate hydrolases"/>
    <property type="match status" value="1"/>
</dbReference>
<organism evidence="1 2">
    <name type="scientific">Albibacterium profundi</name>
    <dbReference type="NCBI Taxonomy" id="3134906"/>
    <lineage>
        <taxon>Bacteria</taxon>
        <taxon>Pseudomonadati</taxon>
        <taxon>Bacteroidota</taxon>
        <taxon>Sphingobacteriia</taxon>
        <taxon>Sphingobacteriales</taxon>
        <taxon>Sphingobacteriaceae</taxon>
        <taxon>Albibacterium</taxon>
    </lineage>
</organism>
<dbReference type="RefSeq" id="WP_375557905.1">
    <property type="nucleotide sequence ID" value="NZ_JBBVGT010000002.1"/>
</dbReference>
<protein>
    <recommendedName>
        <fullName evidence="3">AAA+ ATPase domain-containing protein</fullName>
    </recommendedName>
</protein>
<gene>
    <name evidence="1" type="ORF">WKR92_11200</name>
</gene>
<proteinExistence type="predicted"/>
<dbReference type="Gene3D" id="3.40.50.300">
    <property type="entry name" value="P-loop containing nucleotide triphosphate hydrolases"/>
    <property type="match status" value="1"/>
</dbReference>
<dbReference type="EMBL" id="JBBVGT010000002">
    <property type="protein sequence ID" value="MFB5946399.1"/>
    <property type="molecule type" value="Genomic_DNA"/>
</dbReference>
<comment type="caution">
    <text evidence="1">The sequence shown here is derived from an EMBL/GenBank/DDBJ whole genome shotgun (WGS) entry which is preliminary data.</text>
</comment>